<reference evidence="1 2" key="1">
    <citation type="journal article" date="2022" name="Hortic Res">
        <title>A haplotype resolved chromosomal level avocado genome allows analysis of novel avocado genes.</title>
        <authorList>
            <person name="Nath O."/>
            <person name="Fletcher S.J."/>
            <person name="Hayward A."/>
            <person name="Shaw L.M."/>
            <person name="Masouleh A.K."/>
            <person name="Furtado A."/>
            <person name="Henry R.J."/>
            <person name="Mitter N."/>
        </authorList>
    </citation>
    <scope>NUCLEOTIDE SEQUENCE [LARGE SCALE GENOMIC DNA]</scope>
    <source>
        <strain evidence="2">cv. Hass</strain>
    </source>
</reference>
<proteinExistence type="predicted"/>
<accession>A0ACC2MJ07</accession>
<protein>
    <submittedName>
        <fullName evidence="1">Uncharacterized protein</fullName>
    </submittedName>
</protein>
<keyword evidence="2" id="KW-1185">Reference proteome</keyword>
<organism evidence="1 2">
    <name type="scientific">Persea americana</name>
    <name type="common">Avocado</name>
    <dbReference type="NCBI Taxonomy" id="3435"/>
    <lineage>
        <taxon>Eukaryota</taxon>
        <taxon>Viridiplantae</taxon>
        <taxon>Streptophyta</taxon>
        <taxon>Embryophyta</taxon>
        <taxon>Tracheophyta</taxon>
        <taxon>Spermatophyta</taxon>
        <taxon>Magnoliopsida</taxon>
        <taxon>Magnoliidae</taxon>
        <taxon>Laurales</taxon>
        <taxon>Lauraceae</taxon>
        <taxon>Persea</taxon>
    </lineage>
</organism>
<dbReference type="EMBL" id="CM056810">
    <property type="protein sequence ID" value="KAJ8645381.1"/>
    <property type="molecule type" value="Genomic_DNA"/>
</dbReference>
<dbReference type="Proteomes" id="UP001234297">
    <property type="component" value="Chromosome 2"/>
</dbReference>
<name>A0ACC2MJ07_PERAE</name>
<gene>
    <name evidence="1" type="ORF">MRB53_007129</name>
</gene>
<sequence>MELELVHSDLCGPIDPPSNGGKRTPEEAWSGRRPSIDHLRILGCIAYAHVPDEKRKKLDDKGVKCVFLGVSAESKAYRLYNPVTKQIIISHDVVFYEENVWDWNDEEKPQIPVNCDNEEQQQLQIPVFSNPSTSASIREHTPKACSPPVQRHRKRPAWMMDYLGEGGKMLIVCLYVDDLIYTSNDKAMFDVFKQSMMTEFDMTDLGLMHYFLSIEVVQGSAGNFLYQKKEGVIDMIWCSSEDQVADILTKPLKLALFVKLHRLLGVCSIEDSI</sequence>
<comment type="caution">
    <text evidence="1">The sequence shown here is derived from an EMBL/GenBank/DDBJ whole genome shotgun (WGS) entry which is preliminary data.</text>
</comment>
<evidence type="ECO:0000313" key="2">
    <source>
        <dbReference type="Proteomes" id="UP001234297"/>
    </source>
</evidence>
<evidence type="ECO:0000313" key="1">
    <source>
        <dbReference type="EMBL" id="KAJ8645381.1"/>
    </source>
</evidence>